<dbReference type="EMBL" id="NCKW01015484">
    <property type="protein sequence ID" value="POM62892.1"/>
    <property type="molecule type" value="Genomic_DNA"/>
</dbReference>
<sequence>MSQNELTKLRTGYQHLDNLVIITREGDKVYLKKTPPRQQLRPPNHSSARDRVNILRKNICKEQDAW</sequence>
<protein>
    <submittedName>
        <fullName evidence="1">Uncharacterized protein</fullName>
    </submittedName>
</protein>
<gene>
    <name evidence="1" type="ORF">PHPALM_27895</name>
</gene>
<keyword evidence="2" id="KW-1185">Reference proteome</keyword>
<name>A0A2P4XBG2_9STRA</name>
<comment type="caution">
    <text evidence="1">The sequence shown here is derived from an EMBL/GenBank/DDBJ whole genome shotgun (WGS) entry which is preliminary data.</text>
</comment>
<proteinExistence type="predicted"/>
<reference evidence="1 2" key="1">
    <citation type="journal article" date="2017" name="Genome Biol. Evol.">
        <title>Phytophthora megakarya and P. palmivora, closely related causal agents of cacao black pod rot, underwent increases in genome sizes and gene numbers by different mechanisms.</title>
        <authorList>
            <person name="Ali S.S."/>
            <person name="Shao J."/>
            <person name="Lary D.J."/>
            <person name="Kronmiller B."/>
            <person name="Shen D."/>
            <person name="Strem M.D."/>
            <person name="Amoako-Attah I."/>
            <person name="Akrofi A.Y."/>
            <person name="Begoude B.A."/>
            <person name="Ten Hoopen G.M."/>
            <person name="Coulibaly K."/>
            <person name="Kebe B.I."/>
            <person name="Melnick R.L."/>
            <person name="Guiltinan M.J."/>
            <person name="Tyler B.M."/>
            <person name="Meinhardt L.W."/>
            <person name="Bailey B.A."/>
        </authorList>
    </citation>
    <scope>NUCLEOTIDE SEQUENCE [LARGE SCALE GENOMIC DNA]</scope>
    <source>
        <strain evidence="2">sbr112.9</strain>
    </source>
</reference>
<evidence type="ECO:0000313" key="1">
    <source>
        <dbReference type="EMBL" id="POM62892.1"/>
    </source>
</evidence>
<dbReference type="OrthoDB" id="10506846at2759"/>
<dbReference type="Proteomes" id="UP000237271">
    <property type="component" value="Unassembled WGS sequence"/>
</dbReference>
<organism evidence="1 2">
    <name type="scientific">Phytophthora palmivora</name>
    <dbReference type="NCBI Taxonomy" id="4796"/>
    <lineage>
        <taxon>Eukaryota</taxon>
        <taxon>Sar</taxon>
        <taxon>Stramenopiles</taxon>
        <taxon>Oomycota</taxon>
        <taxon>Peronosporomycetes</taxon>
        <taxon>Peronosporales</taxon>
        <taxon>Peronosporaceae</taxon>
        <taxon>Phytophthora</taxon>
    </lineage>
</organism>
<accession>A0A2P4XBG2</accession>
<dbReference type="AlphaFoldDB" id="A0A2P4XBG2"/>
<evidence type="ECO:0000313" key="2">
    <source>
        <dbReference type="Proteomes" id="UP000237271"/>
    </source>
</evidence>